<dbReference type="EMBL" id="BMNQ01000001">
    <property type="protein sequence ID" value="GGJ82688.1"/>
    <property type="molecule type" value="Genomic_DNA"/>
</dbReference>
<dbReference type="RefSeq" id="WP_188631130.1">
    <property type="nucleotide sequence ID" value="NZ_BMNQ01000001.1"/>
</dbReference>
<dbReference type="Proteomes" id="UP000658382">
    <property type="component" value="Unassembled WGS sequence"/>
</dbReference>
<organism evidence="1 2">
    <name type="scientific">Lentibacillus kapialis</name>
    <dbReference type="NCBI Taxonomy" id="340214"/>
    <lineage>
        <taxon>Bacteria</taxon>
        <taxon>Bacillati</taxon>
        <taxon>Bacillota</taxon>
        <taxon>Bacilli</taxon>
        <taxon>Bacillales</taxon>
        <taxon>Bacillaceae</taxon>
        <taxon>Lentibacillus</taxon>
    </lineage>
</organism>
<gene>
    <name evidence="1" type="ORF">GCM10007063_01490</name>
</gene>
<name>A0A917USI2_9BACI</name>
<accession>A0A917USI2</accession>
<protein>
    <submittedName>
        <fullName evidence="1">Uncharacterized protein</fullName>
    </submittedName>
</protein>
<evidence type="ECO:0000313" key="2">
    <source>
        <dbReference type="Proteomes" id="UP000658382"/>
    </source>
</evidence>
<reference evidence="1" key="1">
    <citation type="journal article" date="2014" name="Int. J. Syst. Evol. Microbiol.">
        <title>Complete genome sequence of Corynebacterium casei LMG S-19264T (=DSM 44701T), isolated from a smear-ripened cheese.</title>
        <authorList>
            <consortium name="US DOE Joint Genome Institute (JGI-PGF)"/>
            <person name="Walter F."/>
            <person name="Albersmeier A."/>
            <person name="Kalinowski J."/>
            <person name="Ruckert C."/>
        </authorList>
    </citation>
    <scope>NUCLEOTIDE SEQUENCE</scope>
    <source>
        <strain evidence="1">JCM 12580</strain>
    </source>
</reference>
<proteinExistence type="predicted"/>
<sequence>MKQILISLFIGLIVCFGIIGYFQTTVDTDNIVEEENNNSETVILN</sequence>
<reference evidence="1" key="2">
    <citation type="submission" date="2020-09" db="EMBL/GenBank/DDBJ databases">
        <authorList>
            <person name="Sun Q."/>
            <person name="Ohkuma M."/>
        </authorList>
    </citation>
    <scope>NUCLEOTIDE SEQUENCE</scope>
    <source>
        <strain evidence="1">JCM 12580</strain>
    </source>
</reference>
<dbReference type="AlphaFoldDB" id="A0A917USI2"/>
<keyword evidence="2" id="KW-1185">Reference proteome</keyword>
<evidence type="ECO:0000313" key="1">
    <source>
        <dbReference type="EMBL" id="GGJ82688.1"/>
    </source>
</evidence>
<comment type="caution">
    <text evidence="1">The sequence shown here is derived from an EMBL/GenBank/DDBJ whole genome shotgun (WGS) entry which is preliminary data.</text>
</comment>